<dbReference type="CDD" id="cd07383">
    <property type="entry name" value="MPP_Dcr2"/>
    <property type="match status" value="1"/>
</dbReference>
<dbReference type="PIRSF" id="PIRSF030250">
    <property type="entry name" value="Ptase_At2g46880"/>
    <property type="match status" value="1"/>
</dbReference>
<organism evidence="3 4">
    <name type="scientific">Sphagnum troendelagicum</name>
    <dbReference type="NCBI Taxonomy" id="128251"/>
    <lineage>
        <taxon>Eukaryota</taxon>
        <taxon>Viridiplantae</taxon>
        <taxon>Streptophyta</taxon>
        <taxon>Embryophyta</taxon>
        <taxon>Bryophyta</taxon>
        <taxon>Sphagnophytina</taxon>
        <taxon>Sphagnopsida</taxon>
        <taxon>Sphagnales</taxon>
        <taxon>Sphagnaceae</taxon>
        <taxon>Sphagnum</taxon>
    </lineage>
</organism>
<evidence type="ECO:0000313" key="4">
    <source>
        <dbReference type="Proteomes" id="UP001497512"/>
    </source>
</evidence>
<feature type="signal peptide" evidence="1">
    <location>
        <begin position="1"/>
        <end position="28"/>
    </location>
</feature>
<dbReference type="PANTHER" id="PTHR32440">
    <property type="entry name" value="PHOSPHATASE DCR2-RELATED-RELATED"/>
    <property type="match status" value="1"/>
</dbReference>
<sequence length="385" mass="41895">MKKMLIVHIITRETILCLLLMTKLMALAKEVTVEESRRNEEEKLEQLKTTGIGFNGKPSFKIAMFADLHFGENAWDDWGALQDVESSIVMSNVLDRELPDFVVYLGDLVTANNLPNPNAAQHWQQALAPTVIRNIPWASVFGNHDDAPFVWNSTWFGPSGSPILPAATGSLNYYQGTTRVDLMASDSSSQKSLSQAGPQGLWPSVSNFVIPIASSNAAGAAAIMYFLDSGGGSYPEVISASQVSWFEEVSSQHNPTASIPEIVFWHIPSIAYSAVGPQPLQPIVAPCVGNINYEAVAPQEAEWGIMNSLASRSSIKAVFVGHNHGLDWCCPSGSLHLCFARHTGYGGYGSWIRGTRIVELVESPVFQIKTWVTLEDGSVVSSLLL</sequence>
<protein>
    <recommendedName>
        <fullName evidence="2">Calcineurin-like phosphoesterase domain-containing protein</fullName>
    </recommendedName>
</protein>
<accession>A0ABP0TPE4</accession>
<reference evidence="3" key="1">
    <citation type="submission" date="2024-02" db="EMBL/GenBank/DDBJ databases">
        <authorList>
            <consortium name="ELIXIR-Norway"/>
            <consortium name="Elixir Norway"/>
        </authorList>
    </citation>
    <scope>NUCLEOTIDE SEQUENCE</scope>
</reference>
<gene>
    <name evidence="3" type="ORF">CSSPTR1EN2_LOCUS6054</name>
</gene>
<dbReference type="PANTHER" id="PTHR32440:SF11">
    <property type="entry name" value="METALLOPHOSPHOESTERASE DOMAIN-CONTAINING PROTEIN"/>
    <property type="match status" value="1"/>
</dbReference>
<dbReference type="Pfam" id="PF00149">
    <property type="entry name" value="Metallophos"/>
    <property type="match status" value="1"/>
</dbReference>
<dbReference type="InterPro" id="IPR011230">
    <property type="entry name" value="PAP14/16/28/29"/>
</dbReference>
<proteinExistence type="predicted"/>
<dbReference type="EMBL" id="OZ019905">
    <property type="protein sequence ID" value="CAK9201732.1"/>
    <property type="molecule type" value="Genomic_DNA"/>
</dbReference>
<dbReference type="Gene3D" id="3.60.21.10">
    <property type="match status" value="1"/>
</dbReference>
<evidence type="ECO:0000259" key="2">
    <source>
        <dbReference type="Pfam" id="PF00149"/>
    </source>
</evidence>
<keyword evidence="4" id="KW-1185">Reference proteome</keyword>
<feature type="chain" id="PRO_5046533963" description="Calcineurin-like phosphoesterase domain-containing protein" evidence="1">
    <location>
        <begin position="29"/>
        <end position="385"/>
    </location>
</feature>
<dbReference type="SUPFAM" id="SSF56300">
    <property type="entry name" value="Metallo-dependent phosphatases"/>
    <property type="match status" value="1"/>
</dbReference>
<keyword evidence="1" id="KW-0732">Signal</keyword>
<dbReference type="Proteomes" id="UP001497512">
    <property type="component" value="Chromosome 13"/>
</dbReference>
<evidence type="ECO:0000256" key="1">
    <source>
        <dbReference type="SAM" id="SignalP"/>
    </source>
</evidence>
<evidence type="ECO:0000313" key="3">
    <source>
        <dbReference type="EMBL" id="CAK9201732.1"/>
    </source>
</evidence>
<feature type="domain" description="Calcineurin-like phosphoesterase" evidence="2">
    <location>
        <begin position="60"/>
        <end position="324"/>
    </location>
</feature>
<dbReference type="InterPro" id="IPR029052">
    <property type="entry name" value="Metallo-depent_PP-like"/>
</dbReference>
<name>A0ABP0TPE4_9BRYO</name>
<dbReference type="InterPro" id="IPR004843">
    <property type="entry name" value="Calcineurin-like_PHP"/>
</dbReference>